<sequence>MQDNKQTTQEPVQNGELPLDDMSKLEDTKPKDDKPQETGSVSIIKLFKYSNWVDYILLFVGIFGGLAVGILNPLIIMIMGDVFDTFNVSSDSSLDLSNMPLEQQNILNHVIFDSVTSSVNTLILRMLYITLGSTFGKFLYRFCFFILSERIGLKIRKLYFSSLLRQDSTFYDSQETGTLTSHISIDVQNIQKGISQNFGLLFEAIASPITGYVIGFVKCWDLSLVILSIAPFMILGTIFMGSSTKVTRSKGDVYDSKAGAIAEETLGSIRTVQSFNQEKAFSEIYSQNVKSAQKWFVIGGHFLGIGMGFVMFTIFCSITLGLFYGTVVLRGDGGMKNVTAGAILVVFMSNVISTMSLSKISMPASALAISQASAYKIYQIIDRIPDIDATNTEGLKP</sequence>
<dbReference type="SUPFAM" id="SSF90123">
    <property type="entry name" value="ABC transporter transmembrane region"/>
    <property type="match status" value="1"/>
</dbReference>
<feature type="transmembrane region" description="Helical" evidence="8">
    <location>
        <begin position="222"/>
        <end position="241"/>
    </location>
</feature>
<evidence type="ECO:0000256" key="2">
    <source>
        <dbReference type="ARBA" id="ARBA00022448"/>
    </source>
</evidence>
<feature type="transmembrane region" description="Helical" evidence="8">
    <location>
        <begin position="295"/>
        <end position="326"/>
    </location>
</feature>
<evidence type="ECO:0000313" key="10">
    <source>
        <dbReference type="EMBL" id="ELP87669.1"/>
    </source>
</evidence>
<dbReference type="Gene3D" id="1.20.1560.10">
    <property type="entry name" value="ABC transporter type 1, transmembrane domain"/>
    <property type="match status" value="1"/>
</dbReference>
<feature type="compositionally biased region" description="Basic and acidic residues" evidence="7">
    <location>
        <begin position="21"/>
        <end position="36"/>
    </location>
</feature>
<keyword evidence="3 8" id="KW-0812">Transmembrane</keyword>
<feature type="transmembrane region" description="Helical" evidence="8">
    <location>
        <begin position="126"/>
        <end position="147"/>
    </location>
</feature>
<evidence type="ECO:0000256" key="3">
    <source>
        <dbReference type="ARBA" id="ARBA00022692"/>
    </source>
</evidence>
<feature type="transmembrane region" description="Helical" evidence="8">
    <location>
        <begin position="338"/>
        <end position="357"/>
    </location>
</feature>
<comment type="subcellular location">
    <subcellularLocation>
        <location evidence="1">Membrane</location>
        <topology evidence="1">Multi-pass membrane protein</topology>
    </subcellularLocation>
</comment>
<dbReference type="OrthoDB" id="30860at2759"/>
<dbReference type="OMA" id="NILTIMM"/>
<feature type="transmembrane region" description="Helical" evidence="8">
    <location>
        <begin position="55"/>
        <end position="79"/>
    </location>
</feature>
<accession>L7FNE5</accession>
<dbReference type="AlphaFoldDB" id="L7FNE5"/>
<dbReference type="InterPro" id="IPR011527">
    <property type="entry name" value="ABC1_TM_dom"/>
</dbReference>
<dbReference type="CDD" id="cd18577">
    <property type="entry name" value="ABC_6TM_Pgp_ABCB1_D1_like"/>
    <property type="match status" value="1"/>
</dbReference>
<dbReference type="VEuPathDB" id="AmoebaDB:EIN_337180"/>
<evidence type="ECO:0000256" key="1">
    <source>
        <dbReference type="ARBA" id="ARBA00004141"/>
    </source>
</evidence>
<dbReference type="PANTHER" id="PTHR43394">
    <property type="entry name" value="ATP-DEPENDENT PERMEASE MDL1, MITOCHONDRIAL"/>
    <property type="match status" value="1"/>
</dbReference>
<feature type="transmembrane region" description="Helical" evidence="8">
    <location>
        <begin position="198"/>
        <end position="216"/>
    </location>
</feature>
<feature type="non-terminal residue" evidence="10">
    <location>
        <position position="397"/>
    </location>
</feature>
<feature type="domain" description="ABC transmembrane type-1" evidence="9">
    <location>
        <begin position="59"/>
        <end position="362"/>
    </location>
</feature>
<evidence type="ECO:0000256" key="8">
    <source>
        <dbReference type="SAM" id="Phobius"/>
    </source>
</evidence>
<evidence type="ECO:0000259" key="9">
    <source>
        <dbReference type="PROSITE" id="PS50929"/>
    </source>
</evidence>
<protein>
    <submittedName>
        <fullName evidence="10">ATP-dependent permease MDL1, putative</fullName>
        <ecNumber evidence="10">3.6.3.44</ecNumber>
    </submittedName>
</protein>
<organism evidence="10 11">
    <name type="scientific">Entamoeba invadens IP1</name>
    <dbReference type="NCBI Taxonomy" id="370355"/>
    <lineage>
        <taxon>Eukaryota</taxon>
        <taxon>Amoebozoa</taxon>
        <taxon>Evosea</taxon>
        <taxon>Archamoebae</taxon>
        <taxon>Mastigamoebida</taxon>
        <taxon>Entamoebidae</taxon>
        <taxon>Entamoeba</taxon>
    </lineage>
</organism>
<dbReference type="Pfam" id="PF00664">
    <property type="entry name" value="ABC_membrane"/>
    <property type="match status" value="1"/>
</dbReference>
<evidence type="ECO:0000256" key="7">
    <source>
        <dbReference type="SAM" id="MobiDB-lite"/>
    </source>
</evidence>
<dbReference type="RefSeq" id="XP_004254440.1">
    <property type="nucleotide sequence ID" value="XM_004254392.1"/>
</dbReference>
<keyword evidence="5 8" id="KW-1133">Transmembrane helix</keyword>
<evidence type="ECO:0000256" key="4">
    <source>
        <dbReference type="ARBA" id="ARBA00022737"/>
    </source>
</evidence>
<dbReference type="GO" id="GO:0015421">
    <property type="term" value="F:ABC-type oligopeptide transporter activity"/>
    <property type="evidence" value="ECO:0007669"/>
    <property type="project" value="TreeGrafter"/>
</dbReference>
<evidence type="ECO:0000256" key="5">
    <source>
        <dbReference type="ARBA" id="ARBA00022989"/>
    </source>
</evidence>
<dbReference type="InterPro" id="IPR039421">
    <property type="entry name" value="Type_1_exporter"/>
</dbReference>
<reference evidence="10 11" key="1">
    <citation type="submission" date="2012-10" db="EMBL/GenBank/DDBJ databases">
        <authorList>
            <person name="Zafar N."/>
            <person name="Inman J."/>
            <person name="Hall N."/>
            <person name="Lorenzi H."/>
            <person name="Caler E."/>
        </authorList>
    </citation>
    <scope>NUCLEOTIDE SEQUENCE [LARGE SCALE GENOMIC DNA]</scope>
    <source>
        <strain evidence="10 11">IP1</strain>
    </source>
</reference>
<dbReference type="GO" id="GO:0016787">
    <property type="term" value="F:hydrolase activity"/>
    <property type="evidence" value="ECO:0007669"/>
    <property type="project" value="UniProtKB-KW"/>
</dbReference>
<evidence type="ECO:0000313" key="11">
    <source>
        <dbReference type="Proteomes" id="UP000014680"/>
    </source>
</evidence>
<name>L7FNE5_ENTIV</name>
<keyword evidence="10" id="KW-0378">Hydrolase</keyword>
<keyword evidence="4" id="KW-0677">Repeat</keyword>
<keyword evidence="11" id="KW-1185">Reference proteome</keyword>
<dbReference type="PANTHER" id="PTHR43394:SF11">
    <property type="entry name" value="ATP-BINDING CASSETTE TRANSPORTER"/>
    <property type="match status" value="1"/>
</dbReference>
<dbReference type="InterPro" id="IPR036640">
    <property type="entry name" value="ABC1_TM_sf"/>
</dbReference>
<feature type="region of interest" description="Disordered" evidence="7">
    <location>
        <begin position="1"/>
        <end position="37"/>
    </location>
</feature>
<dbReference type="GO" id="GO:0005524">
    <property type="term" value="F:ATP binding"/>
    <property type="evidence" value="ECO:0007669"/>
    <property type="project" value="InterPro"/>
</dbReference>
<dbReference type="GeneID" id="14886649"/>
<dbReference type="KEGG" id="eiv:EIN_337180"/>
<keyword evidence="2" id="KW-0813">Transport</keyword>
<dbReference type="GO" id="GO:0090374">
    <property type="term" value="P:oligopeptide export from mitochondrion"/>
    <property type="evidence" value="ECO:0007669"/>
    <property type="project" value="TreeGrafter"/>
</dbReference>
<evidence type="ECO:0000256" key="6">
    <source>
        <dbReference type="ARBA" id="ARBA00023136"/>
    </source>
</evidence>
<dbReference type="Proteomes" id="UP000014680">
    <property type="component" value="Unassembled WGS sequence"/>
</dbReference>
<dbReference type="EMBL" id="KB206825">
    <property type="protein sequence ID" value="ELP87669.1"/>
    <property type="molecule type" value="Genomic_DNA"/>
</dbReference>
<feature type="compositionally biased region" description="Polar residues" evidence="7">
    <location>
        <begin position="1"/>
        <end position="12"/>
    </location>
</feature>
<dbReference type="GO" id="GO:0005743">
    <property type="term" value="C:mitochondrial inner membrane"/>
    <property type="evidence" value="ECO:0007669"/>
    <property type="project" value="TreeGrafter"/>
</dbReference>
<gene>
    <name evidence="10" type="ORF">EIN_337180</name>
</gene>
<dbReference type="EC" id="3.6.3.44" evidence="10"/>
<dbReference type="PROSITE" id="PS50929">
    <property type="entry name" value="ABC_TM1F"/>
    <property type="match status" value="1"/>
</dbReference>
<proteinExistence type="predicted"/>
<keyword evidence="6 8" id="KW-0472">Membrane</keyword>